<dbReference type="EMBL" id="CAPB01000033">
    <property type="protein sequence ID" value="CCO94661.1"/>
    <property type="molecule type" value="Genomic_DNA"/>
</dbReference>
<dbReference type="GeneID" id="97606830"/>
<evidence type="ECO:0000256" key="2">
    <source>
        <dbReference type="ARBA" id="ARBA00021483"/>
    </source>
</evidence>
<evidence type="ECO:0000256" key="3">
    <source>
        <dbReference type="ARBA" id="ARBA00022490"/>
    </source>
</evidence>
<sequence>MTLKAGNHPAVADAGRQKYLVFRLANEEYGIDILKVQEIRGCDRVTRIPNVPEFITGVTNLRGVIVPIVDLRVRFELAVEAENTAAVVIVLNLKDRVLGVMVDGVADVLSLDESQIRPTPDVSSVMASSYLEGIGVIDKRMVILVDIEMLLSREEMQVVGSLADAMAE</sequence>
<dbReference type="PANTHER" id="PTHR22617">
    <property type="entry name" value="CHEMOTAXIS SENSOR HISTIDINE KINASE-RELATED"/>
    <property type="match status" value="1"/>
</dbReference>
<dbReference type="GO" id="GO:0006935">
    <property type="term" value="P:chemotaxis"/>
    <property type="evidence" value="ECO:0007669"/>
    <property type="project" value="InterPro"/>
</dbReference>
<dbReference type="Pfam" id="PF01584">
    <property type="entry name" value="CheW"/>
    <property type="match status" value="1"/>
</dbReference>
<name>A0A831A548_ERWAM</name>
<dbReference type="InterPro" id="IPR036061">
    <property type="entry name" value="CheW-like_dom_sf"/>
</dbReference>
<dbReference type="Gene3D" id="2.30.30.40">
    <property type="entry name" value="SH3 Domains"/>
    <property type="match status" value="1"/>
</dbReference>
<reference evidence="5 6" key="1">
    <citation type="submission" date="2012-11" db="EMBL/GenBank/DDBJ databases">
        <authorList>
            <person name="Linke B."/>
        </authorList>
    </citation>
    <scope>NUCLEOTIDE SEQUENCE [LARGE SCALE GENOMIC DNA]</scope>
    <source>
        <strain evidence="6">CFBP 1232</strain>
    </source>
</reference>
<proteinExistence type="predicted"/>
<comment type="subcellular location">
    <subcellularLocation>
        <location evidence="1">Cytoplasm</location>
    </subcellularLocation>
</comment>
<dbReference type="PROSITE" id="PS50851">
    <property type="entry name" value="CHEW"/>
    <property type="match status" value="1"/>
</dbReference>
<keyword evidence="3" id="KW-0963">Cytoplasm</keyword>
<comment type="caution">
    <text evidence="5">The sequence shown here is derived from an EMBL/GenBank/DDBJ whole genome shotgun (WGS) entry which is preliminary data.</text>
</comment>
<dbReference type="AlphaFoldDB" id="A0A831A548"/>
<dbReference type="RefSeq" id="WP_004159227.1">
    <property type="nucleotide sequence ID" value="NZ_BAYW01000011.1"/>
</dbReference>
<reference evidence="5 6" key="2">
    <citation type="submission" date="2013-04" db="EMBL/GenBank/DDBJ databases">
        <title>Comparative genomics of 12 strains of Erwinia amylovora identifies a pan-genome with a large conserved core and provides insights into host specificity.</title>
        <authorList>
            <person name="Mann R.A."/>
            <person name="Smits T.H.M."/>
            <person name="Buehlmann A."/>
            <person name="Blom J."/>
            <person name="Goesmann A."/>
            <person name="Frey J.E."/>
            <person name="Plummer K.M."/>
            <person name="Beer S.V."/>
            <person name="Luck J."/>
            <person name="Duffy B."/>
            <person name="Rodoni B."/>
        </authorList>
    </citation>
    <scope>NUCLEOTIDE SEQUENCE [LARGE SCALE GENOMIC DNA]</scope>
    <source>
        <strain evidence="6">CFBP 1232</strain>
    </source>
</reference>
<dbReference type="GO" id="GO:0007165">
    <property type="term" value="P:signal transduction"/>
    <property type="evidence" value="ECO:0007669"/>
    <property type="project" value="InterPro"/>
</dbReference>
<feature type="domain" description="CheW-like" evidence="4">
    <location>
        <begin position="16"/>
        <end position="156"/>
    </location>
</feature>
<dbReference type="Proteomes" id="UP000013111">
    <property type="component" value="Unassembled WGS sequence"/>
</dbReference>
<evidence type="ECO:0000313" key="5">
    <source>
        <dbReference type="EMBL" id="CCO94661.1"/>
    </source>
</evidence>
<gene>
    <name evidence="5" type="primary">chew3</name>
    <name evidence="5" type="ORF">BN437_2751</name>
</gene>
<dbReference type="SMART" id="SM00260">
    <property type="entry name" value="CheW"/>
    <property type="match status" value="1"/>
</dbReference>
<evidence type="ECO:0000313" key="6">
    <source>
        <dbReference type="Proteomes" id="UP000013111"/>
    </source>
</evidence>
<dbReference type="InterPro" id="IPR039315">
    <property type="entry name" value="CheW"/>
</dbReference>
<dbReference type="PANTHER" id="PTHR22617:SF45">
    <property type="entry name" value="CHEMOTAXIS PROTEIN CHEW"/>
    <property type="match status" value="1"/>
</dbReference>
<dbReference type="SUPFAM" id="SSF50341">
    <property type="entry name" value="CheW-like"/>
    <property type="match status" value="1"/>
</dbReference>
<evidence type="ECO:0000256" key="1">
    <source>
        <dbReference type="ARBA" id="ARBA00004496"/>
    </source>
</evidence>
<protein>
    <recommendedName>
        <fullName evidence="2">Chemotaxis protein CheW</fullName>
    </recommendedName>
</protein>
<dbReference type="GO" id="GO:0005829">
    <property type="term" value="C:cytosol"/>
    <property type="evidence" value="ECO:0007669"/>
    <property type="project" value="TreeGrafter"/>
</dbReference>
<dbReference type="Gene3D" id="2.40.50.180">
    <property type="entry name" value="CheA-289, Domain 4"/>
    <property type="match status" value="1"/>
</dbReference>
<organism evidence="5 6">
    <name type="scientific">Erwinia amylovora NBRC 12687 = CFBP 1232</name>
    <dbReference type="NCBI Taxonomy" id="1219359"/>
    <lineage>
        <taxon>Bacteria</taxon>
        <taxon>Pseudomonadati</taxon>
        <taxon>Pseudomonadota</taxon>
        <taxon>Gammaproteobacteria</taxon>
        <taxon>Enterobacterales</taxon>
        <taxon>Erwiniaceae</taxon>
        <taxon>Erwinia</taxon>
    </lineage>
</organism>
<evidence type="ECO:0000259" key="4">
    <source>
        <dbReference type="PROSITE" id="PS50851"/>
    </source>
</evidence>
<dbReference type="CDD" id="cd00732">
    <property type="entry name" value="CheW"/>
    <property type="match status" value="1"/>
</dbReference>
<dbReference type="InterPro" id="IPR002545">
    <property type="entry name" value="CheW-lke_dom"/>
</dbReference>
<accession>A0A831A548</accession>